<protein>
    <submittedName>
        <fullName evidence="2">Uncharacterized protein</fullName>
    </submittedName>
</protein>
<dbReference type="GO" id="GO:0046872">
    <property type="term" value="F:metal ion binding"/>
    <property type="evidence" value="ECO:0007669"/>
    <property type="project" value="InterPro"/>
</dbReference>
<dbReference type="Gene3D" id="2.60.40.200">
    <property type="entry name" value="Superoxide dismutase, copper/zinc binding domain"/>
    <property type="match status" value="1"/>
</dbReference>
<feature type="compositionally biased region" description="Polar residues" evidence="1">
    <location>
        <begin position="200"/>
        <end position="219"/>
    </location>
</feature>
<evidence type="ECO:0000313" key="3">
    <source>
        <dbReference type="Proteomes" id="UP000243579"/>
    </source>
</evidence>
<dbReference type="STRING" id="1202772.A0A1V9YRE1"/>
<reference evidence="2 3" key="1">
    <citation type="journal article" date="2014" name="Genome Biol. Evol.">
        <title>The secreted proteins of Achlya hypogyna and Thraustotheca clavata identify the ancestral oomycete secretome and reveal gene acquisitions by horizontal gene transfer.</title>
        <authorList>
            <person name="Misner I."/>
            <person name="Blouin N."/>
            <person name="Leonard G."/>
            <person name="Richards T.A."/>
            <person name="Lane C.E."/>
        </authorList>
    </citation>
    <scope>NUCLEOTIDE SEQUENCE [LARGE SCALE GENOMIC DNA]</scope>
    <source>
        <strain evidence="2 3">ATCC 48635</strain>
    </source>
</reference>
<keyword evidence="3" id="KW-1185">Reference proteome</keyword>
<name>A0A1V9YRE1_ACHHY</name>
<organism evidence="2 3">
    <name type="scientific">Achlya hypogyna</name>
    <name type="common">Oomycete</name>
    <name type="synonym">Protoachlya hypogyna</name>
    <dbReference type="NCBI Taxonomy" id="1202772"/>
    <lineage>
        <taxon>Eukaryota</taxon>
        <taxon>Sar</taxon>
        <taxon>Stramenopiles</taxon>
        <taxon>Oomycota</taxon>
        <taxon>Saprolegniomycetes</taxon>
        <taxon>Saprolegniales</taxon>
        <taxon>Achlyaceae</taxon>
        <taxon>Achlya</taxon>
    </lineage>
</organism>
<proteinExistence type="predicted"/>
<sequence length="249" mass="25294">MASSSTAVYTFNPATSAGVSGAITVTYLAQGATISAQLNVGNANWTALTAAEPLCTGPVSEFTWHIHSKWTNAGSSAAFSGCSLAVAGNHFDPDLACGPNSEHISDSCKSVVAAPEFKYSCTAASYAANPKACEQGDLSGKLGKMKATDGQISGSWTDPNYPAANVSTPQWNMMLHAVCSTATPRFICATAANSGNGSVTIAPSKTTKPNTIVTPSPGNSTKSPTASSTATVKFMAMATAVLAVAAHFV</sequence>
<dbReference type="AlphaFoldDB" id="A0A1V9YRE1"/>
<evidence type="ECO:0000313" key="2">
    <source>
        <dbReference type="EMBL" id="OQR88349.1"/>
    </source>
</evidence>
<gene>
    <name evidence="2" type="ORF">ACHHYP_06856</name>
</gene>
<dbReference type="EMBL" id="JNBR01001383">
    <property type="protein sequence ID" value="OQR88349.1"/>
    <property type="molecule type" value="Genomic_DNA"/>
</dbReference>
<evidence type="ECO:0000256" key="1">
    <source>
        <dbReference type="SAM" id="MobiDB-lite"/>
    </source>
</evidence>
<accession>A0A1V9YRE1</accession>
<dbReference type="InterPro" id="IPR036423">
    <property type="entry name" value="SOD-like_Cu/Zn_dom_sf"/>
</dbReference>
<dbReference type="Proteomes" id="UP000243579">
    <property type="component" value="Unassembled WGS sequence"/>
</dbReference>
<dbReference type="OrthoDB" id="159229at2759"/>
<comment type="caution">
    <text evidence="2">The sequence shown here is derived from an EMBL/GenBank/DDBJ whole genome shotgun (WGS) entry which is preliminary data.</text>
</comment>
<dbReference type="GO" id="GO:0006801">
    <property type="term" value="P:superoxide metabolic process"/>
    <property type="evidence" value="ECO:0007669"/>
    <property type="project" value="InterPro"/>
</dbReference>
<feature type="region of interest" description="Disordered" evidence="1">
    <location>
        <begin position="200"/>
        <end position="225"/>
    </location>
</feature>